<dbReference type="PANTHER" id="PTHR43779:SF3">
    <property type="entry name" value="(3R)-3-[(CARBOXYMETHYL)AMINO]FATTY ACID OXYGENASE_DECARBOXYLASE"/>
    <property type="match status" value="1"/>
</dbReference>
<sequence>MQIASPAADRQVTEIPDFELATATVVDFDEIRERIYRDKIVVLKNQDLAVPEFVELGHRLGEPVPYYEPIYHHPDSPLVFVSSNIDHEGERIGVPKTGAFWHADYQFMPKPFAFTVFYPQKLPSRGRGTYFIDMAEAYRNLSPDLREQIDGAYGYHSVRRYMKIRPGDVYRPLHEVIAEVEQRTPPQVFPAVGNHPVTGERQLYLSEAFTYRLTDANGRSLGDELLRAVLAESGQLDNSYKHRNIFTRTYDPGDIVLWDNRALIHRALHNPSGEPTESYRVTVLDGRPLFEENR</sequence>
<comment type="caution">
    <text evidence="8">The sequence shown here is derived from an EMBL/GenBank/DDBJ whole genome shotgun (WGS) entry which is preliminary data.</text>
</comment>
<dbReference type="GO" id="GO:0051213">
    <property type="term" value="F:dioxygenase activity"/>
    <property type="evidence" value="ECO:0007669"/>
    <property type="project" value="UniProtKB-KW"/>
</dbReference>
<dbReference type="InterPro" id="IPR042098">
    <property type="entry name" value="TauD-like_sf"/>
</dbReference>
<dbReference type="Proteomes" id="UP000444960">
    <property type="component" value="Unassembled WGS sequence"/>
</dbReference>
<proteinExistence type="inferred from homology"/>
<keyword evidence="4 8" id="KW-0223">Dioxygenase</keyword>
<evidence type="ECO:0000256" key="3">
    <source>
        <dbReference type="ARBA" id="ARBA00022723"/>
    </source>
</evidence>
<keyword evidence="3" id="KW-0479">Metal-binding</keyword>
<dbReference type="OrthoDB" id="581608at2"/>
<keyword evidence="9" id="KW-1185">Reference proteome</keyword>
<keyword evidence="5" id="KW-0560">Oxidoreductase</keyword>
<feature type="domain" description="TauD/TfdA-like" evidence="7">
    <location>
        <begin position="14"/>
        <end position="274"/>
    </location>
</feature>
<dbReference type="RefSeq" id="WP_161894473.1">
    <property type="nucleotide sequence ID" value="NZ_BJOV01000002.1"/>
</dbReference>
<evidence type="ECO:0000313" key="8">
    <source>
        <dbReference type="EMBL" id="GEE00601.1"/>
    </source>
</evidence>
<comment type="cofactor">
    <cofactor evidence="1">
        <name>Fe(2+)</name>
        <dbReference type="ChEBI" id="CHEBI:29033"/>
    </cofactor>
</comment>
<evidence type="ECO:0000259" key="7">
    <source>
        <dbReference type="Pfam" id="PF02668"/>
    </source>
</evidence>
<protein>
    <submittedName>
        <fullName evidence="8">Putative dioxygenase</fullName>
    </submittedName>
</protein>
<evidence type="ECO:0000256" key="1">
    <source>
        <dbReference type="ARBA" id="ARBA00001954"/>
    </source>
</evidence>
<dbReference type="EMBL" id="BJOV01000002">
    <property type="protein sequence ID" value="GEE00601.1"/>
    <property type="molecule type" value="Genomic_DNA"/>
</dbReference>
<accession>A0A7I9V6B3</accession>
<dbReference type="SUPFAM" id="SSF51197">
    <property type="entry name" value="Clavaminate synthase-like"/>
    <property type="match status" value="1"/>
</dbReference>
<dbReference type="Gene3D" id="3.60.130.10">
    <property type="entry name" value="Clavaminate synthase-like"/>
    <property type="match status" value="1"/>
</dbReference>
<reference evidence="9" key="1">
    <citation type="submission" date="2019-06" db="EMBL/GenBank/DDBJ databases">
        <title>Gordonia isolated from sludge of a wastewater treatment plant.</title>
        <authorList>
            <person name="Tamura T."/>
            <person name="Aoyama K."/>
            <person name="Kang Y."/>
            <person name="Saito S."/>
            <person name="Akiyama N."/>
            <person name="Yazawa K."/>
            <person name="Gonoi T."/>
            <person name="Mikami Y."/>
        </authorList>
    </citation>
    <scope>NUCLEOTIDE SEQUENCE [LARGE SCALE GENOMIC DNA]</scope>
    <source>
        <strain evidence="9">NBRC 107696</strain>
    </source>
</reference>
<dbReference type="Pfam" id="PF02668">
    <property type="entry name" value="TauD"/>
    <property type="match status" value="1"/>
</dbReference>
<dbReference type="AlphaFoldDB" id="A0A7I9V6B3"/>
<evidence type="ECO:0000256" key="6">
    <source>
        <dbReference type="ARBA" id="ARBA00023004"/>
    </source>
</evidence>
<gene>
    <name evidence="8" type="ORF">nbrc107696_10470</name>
</gene>
<comment type="similarity">
    <text evidence="2">Belongs to the TfdA dioxygenase family.</text>
</comment>
<dbReference type="PANTHER" id="PTHR43779">
    <property type="entry name" value="DIOXYGENASE RV0097-RELATED"/>
    <property type="match status" value="1"/>
</dbReference>
<name>A0A7I9V6B3_9ACTN</name>
<evidence type="ECO:0000256" key="5">
    <source>
        <dbReference type="ARBA" id="ARBA00023002"/>
    </source>
</evidence>
<evidence type="ECO:0000313" key="9">
    <source>
        <dbReference type="Proteomes" id="UP000444960"/>
    </source>
</evidence>
<dbReference type="InterPro" id="IPR003819">
    <property type="entry name" value="TauD/TfdA-like"/>
</dbReference>
<dbReference type="InterPro" id="IPR051178">
    <property type="entry name" value="TfdA_dioxygenase"/>
</dbReference>
<keyword evidence="6" id="KW-0408">Iron</keyword>
<evidence type="ECO:0000256" key="2">
    <source>
        <dbReference type="ARBA" id="ARBA00005896"/>
    </source>
</evidence>
<evidence type="ECO:0000256" key="4">
    <source>
        <dbReference type="ARBA" id="ARBA00022964"/>
    </source>
</evidence>
<dbReference type="GO" id="GO:0046872">
    <property type="term" value="F:metal ion binding"/>
    <property type="evidence" value="ECO:0007669"/>
    <property type="project" value="UniProtKB-KW"/>
</dbReference>
<organism evidence="8 9">
    <name type="scientific">Gordonia spumicola</name>
    <dbReference type="NCBI Taxonomy" id="589161"/>
    <lineage>
        <taxon>Bacteria</taxon>
        <taxon>Bacillati</taxon>
        <taxon>Actinomycetota</taxon>
        <taxon>Actinomycetes</taxon>
        <taxon>Mycobacteriales</taxon>
        <taxon>Gordoniaceae</taxon>
        <taxon>Gordonia</taxon>
    </lineage>
</organism>